<dbReference type="Proteomes" id="UP000307999">
    <property type="component" value="Unassembled WGS sequence"/>
</dbReference>
<dbReference type="AlphaFoldDB" id="A0A4U1B391"/>
<dbReference type="InterPro" id="IPR011013">
    <property type="entry name" value="Gal_mutarotase_sf_dom"/>
</dbReference>
<dbReference type="GO" id="GO:0005975">
    <property type="term" value="P:carbohydrate metabolic process"/>
    <property type="evidence" value="ECO:0007669"/>
    <property type="project" value="InterPro"/>
</dbReference>
<reference evidence="6 7" key="1">
    <citation type="submission" date="2019-04" db="EMBL/GenBank/DDBJ databases">
        <title>Thalassotalea guangxiensis sp. nov., isolated from sediment of the coastal wetland.</title>
        <authorList>
            <person name="Zheng S."/>
            <person name="Zhang D."/>
        </authorList>
    </citation>
    <scope>NUCLEOTIDE SEQUENCE [LARGE SCALE GENOMIC DNA]</scope>
    <source>
        <strain evidence="6 7">ZS-4</strain>
    </source>
</reference>
<sequence length="286" mass="32422">MVRKFTYGSLEETKVSEHGEILKISHEKFDATVSTFGGQVLSWHPKPYSPIFWCSSNTPLDGSKAIRGGIPICWPWFGDFQGKGNHGFARNHAWLVKHIKFERDVVELVLVLFGTELSDAWPAGFKLVQTLRFSDTFSQEITYTNIGSDIQRFSHALHNYFQVSTPGQTIIPELKEVWFDDKISERQGCPPQELRNLEGPVDRIYHFDNTVTLIDKGLGRAIEISKFNAGQWIVWNPGEDLASTMSDIHPGGEQEFVCVEAGNTNWLEVEPEQSVSFGQQIKVYNL</sequence>
<gene>
    <name evidence="6" type="ORF">E8M12_12540</name>
</gene>
<comment type="catalytic activity">
    <reaction evidence="1">
        <text>alpha-D-glucose 6-phosphate = beta-D-glucose 6-phosphate</text>
        <dbReference type="Rhea" id="RHEA:16249"/>
        <dbReference type="ChEBI" id="CHEBI:58225"/>
        <dbReference type="ChEBI" id="CHEBI:58247"/>
        <dbReference type="EC" id="5.1.3.15"/>
    </reaction>
</comment>
<evidence type="ECO:0000256" key="2">
    <source>
        <dbReference type="ARBA" id="ARBA00005866"/>
    </source>
</evidence>
<evidence type="ECO:0000313" key="7">
    <source>
        <dbReference type="Proteomes" id="UP000307999"/>
    </source>
</evidence>
<dbReference type="RefSeq" id="WP_136736489.1">
    <property type="nucleotide sequence ID" value="NZ_SWDB01000030.1"/>
</dbReference>
<keyword evidence="3 4" id="KW-0413">Isomerase</keyword>
<dbReference type="SUPFAM" id="SSF74650">
    <property type="entry name" value="Galactose mutarotase-like"/>
    <property type="match status" value="1"/>
</dbReference>
<evidence type="ECO:0000313" key="6">
    <source>
        <dbReference type="EMBL" id="TKB44236.1"/>
    </source>
</evidence>
<evidence type="ECO:0000256" key="1">
    <source>
        <dbReference type="ARBA" id="ARBA00001096"/>
    </source>
</evidence>
<dbReference type="InterPro" id="IPR025532">
    <property type="entry name" value="G6P_1-epimerase"/>
</dbReference>
<dbReference type="CDD" id="cd09020">
    <property type="entry name" value="D-hex-6-P-epi_like"/>
    <property type="match status" value="1"/>
</dbReference>
<evidence type="ECO:0000256" key="4">
    <source>
        <dbReference type="PIRNR" id="PIRNR016020"/>
    </source>
</evidence>
<dbReference type="Gene3D" id="2.70.98.10">
    <property type="match status" value="1"/>
</dbReference>
<proteinExistence type="inferred from homology"/>
<dbReference type="InterPro" id="IPR014718">
    <property type="entry name" value="GH-type_carb-bd"/>
</dbReference>
<name>A0A4U1B391_9GAMM</name>
<comment type="similarity">
    <text evidence="2 4">Belongs to the glucose-6-phosphate 1-epimerase family.</text>
</comment>
<dbReference type="EMBL" id="SWDB01000030">
    <property type="protein sequence ID" value="TKB44236.1"/>
    <property type="molecule type" value="Genomic_DNA"/>
</dbReference>
<dbReference type="PANTHER" id="PTHR11122:SF13">
    <property type="entry name" value="GLUCOSE-6-PHOSPHATE 1-EPIMERASE"/>
    <property type="match status" value="1"/>
</dbReference>
<protein>
    <recommendedName>
        <fullName evidence="4">Putative glucose-6-phosphate 1-epimerase</fullName>
        <ecNumber evidence="4">5.1.3.15</ecNumber>
    </recommendedName>
</protein>
<dbReference type="GO" id="GO:0030246">
    <property type="term" value="F:carbohydrate binding"/>
    <property type="evidence" value="ECO:0007669"/>
    <property type="project" value="UniProtKB-UniRule"/>
</dbReference>
<keyword evidence="7" id="KW-1185">Reference proteome</keyword>
<dbReference type="PIRSF" id="PIRSF016020">
    <property type="entry name" value="PHexose_mutarotase"/>
    <property type="match status" value="1"/>
</dbReference>
<dbReference type="PANTHER" id="PTHR11122">
    <property type="entry name" value="APOSPORY-ASSOCIATED PROTEIN C-RELATED"/>
    <property type="match status" value="1"/>
</dbReference>
<comment type="caution">
    <text evidence="6">The sequence shown here is derived from an EMBL/GenBank/DDBJ whole genome shotgun (WGS) entry which is preliminary data.</text>
</comment>
<dbReference type="GO" id="GO:0047938">
    <property type="term" value="F:glucose-6-phosphate 1-epimerase activity"/>
    <property type="evidence" value="ECO:0007669"/>
    <property type="project" value="UniProtKB-UniRule"/>
</dbReference>
<feature type="active site" evidence="5">
    <location>
        <position position="260"/>
    </location>
</feature>
<evidence type="ECO:0000256" key="3">
    <source>
        <dbReference type="ARBA" id="ARBA00023235"/>
    </source>
</evidence>
<dbReference type="EC" id="5.1.3.15" evidence="4"/>
<organism evidence="6 7">
    <name type="scientific">Thalassotalea mangrovi</name>
    <dbReference type="NCBI Taxonomy" id="2572245"/>
    <lineage>
        <taxon>Bacteria</taxon>
        <taxon>Pseudomonadati</taxon>
        <taxon>Pseudomonadota</taxon>
        <taxon>Gammaproteobacteria</taxon>
        <taxon>Alteromonadales</taxon>
        <taxon>Colwelliaceae</taxon>
        <taxon>Thalassotalea</taxon>
    </lineage>
</organism>
<accession>A0A4U1B391</accession>
<dbReference type="InterPro" id="IPR008183">
    <property type="entry name" value="Aldose_1/G6P_1-epimerase"/>
</dbReference>
<dbReference type="OrthoDB" id="9790727at2"/>
<evidence type="ECO:0000256" key="5">
    <source>
        <dbReference type="PIRSR" id="PIRSR016020-1"/>
    </source>
</evidence>
<feature type="active site" evidence="5">
    <location>
        <position position="158"/>
    </location>
</feature>
<dbReference type="Pfam" id="PF01263">
    <property type="entry name" value="Aldose_epim"/>
    <property type="match status" value="1"/>
</dbReference>